<name>E0SH85_DICD3</name>
<keyword evidence="2" id="KW-1185">Reference proteome</keyword>
<sequence length="73" mass="7905">MADKQSTQTHAKFTRAAHITHAEEAVTQVVYAMSIIRLIAAQDVGGPVVENSLDAVIEILEKAETELVEVCRG</sequence>
<dbReference type="Proteomes" id="UP000006859">
    <property type="component" value="Chromosome"/>
</dbReference>
<dbReference type="STRING" id="198628.Dda3937_04443"/>
<gene>
    <name evidence="1" type="ordered locus">Dda3937_04443</name>
</gene>
<accession>E0SH85</accession>
<dbReference type="EMBL" id="CP002038">
    <property type="protein sequence ID" value="ADM96484.1"/>
    <property type="molecule type" value="Genomic_DNA"/>
</dbReference>
<dbReference type="AlphaFoldDB" id="E0SH85"/>
<dbReference type="eggNOG" id="ENOG502ZU72">
    <property type="taxonomic scope" value="Bacteria"/>
</dbReference>
<dbReference type="PATRIC" id="fig|198628.6.peg.277"/>
<evidence type="ECO:0000313" key="1">
    <source>
        <dbReference type="EMBL" id="ADM96484.1"/>
    </source>
</evidence>
<dbReference type="KEGG" id="ddd:Dda3937_04443"/>
<dbReference type="HOGENOM" id="CLU_2698717_0_0_6"/>
<reference evidence="1 2" key="1">
    <citation type="journal article" date="2011" name="J. Bacteriol.">
        <title>Genome sequence of the plant-pathogenic bacterium Dickeya dadantii 3937.</title>
        <authorList>
            <person name="Glasner J.D."/>
            <person name="Yang C.H."/>
            <person name="Reverchon S."/>
            <person name="Hugouvieux-Cotte-Pattat N."/>
            <person name="Condemine G."/>
            <person name="Bohin J.P."/>
            <person name="Van Gijsegem F."/>
            <person name="Yang S."/>
            <person name="Franza T."/>
            <person name="Expert D."/>
            <person name="Plunkett G. III"/>
            <person name="San Francisco M.J."/>
            <person name="Charkowski A.O."/>
            <person name="Py B."/>
            <person name="Bell K."/>
            <person name="Rauscher L."/>
            <person name="Rodriguez-Palenzuela P."/>
            <person name="Toussaint A."/>
            <person name="Holeva M.C."/>
            <person name="He S.Y."/>
            <person name="Douet V."/>
            <person name="Boccara M."/>
            <person name="Blanco C."/>
            <person name="Toth I."/>
            <person name="Anderson B.D."/>
            <person name="Biehl B.S."/>
            <person name="Mau B."/>
            <person name="Flynn S.M."/>
            <person name="Barras F."/>
            <person name="Lindeberg M."/>
            <person name="Birch P.R."/>
            <person name="Tsuyumu S."/>
            <person name="Shi X."/>
            <person name="Hibbing M."/>
            <person name="Yap M.N."/>
            <person name="Carpentier M."/>
            <person name="Dassa E."/>
            <person name="Umehara M."/>
            <person name="Kim J.F."/>
            <person name="Rusch M."/>
            <person name="Soni P."/>
            <person name="Mayhew G.F."/>
            <person name="Fouts D.E."/>
            <person name="Gill S.R."/>
            <person name="Blattner F.R."/>
            <person name="Keen N.T."/>
            <person name="Perna N.T."/>
        </authorList>
    </citation>
    <scope>NUCLEOTIDE SEQUENCE [LARGE SCALE GENOMIC DNA]</scope>
    <source>
        <strain evidence="1 2">3937</strain>
    </source>
</reference>
<dbReference type="RefSeq" id="WP_013315970.1">
    <property type="nucleotide sequence ID" value="NC_014500.1"/>
</dbReference>
<organism evidence="1 2">
    <name type="scientific">Dickeya dadantii (strain 3937)</name>
    <name type="common">Erwinia chrysanthemi (strain 3937)</name>
    <dbReference type="NCBI Taxonomy" id="198628"/>
    <lineage>
        <taxon>Bacteria</taxon>
        <taxon>Pseudomonadati</taxon>
        <taxon>Pseudomonadota</taxon>
        <taxon>Gammaproteobacteria</taxon>
        <taxon>Enterobacterales</taxon>
        <taxon>Pectobacteriaceae</taxon>
        <taxon>Dickeya</taxon>
    </lineage>
</organism>
<proteinExistence type="predicted"/>
<protein>
    <submittedName>
        <fullName evidence="1">Uncharacterized protein</fullName>
    </submittedName>
</protein>
<evidence type="ECO:0000313" key="2">
    <source>
        <dbReference type="Proteomes" id="UP000006859"/>
    </source>
</evidence>